<accession>A0ABR1SN16</accession>
<protein>
    <submittedName>
        <fullName evidence="2">Uncharacterized protein</fullName>
    </submittedName>
</protein>
<proteinExistence type="predicted"/>
<evidence type="ECO:0000313" key="2">
    <source>
        <dbReference type="EMBL" id="KAK8035710.1"/>
    </source>
</evidence>
<comment type="caution">
    <text evidence="2">The sequence shown here is derived from an EMBL/GenBank/DDBJ whole genome shotgun (WGS) entry which is preliminary data.</text>
</comment>
<evidence type="ECO:0000256" key="1">
    <source>
        <dbReference type="SAM" id="MobiDB-lite"/>
    </source>
</evidence>
<reference evidence="2 3" key="1">
    <citation type="submission" date="2023-01" db="EMBL/GenBank/DDBJ databases">
        <title>Analysis of 21 Apiospora genomes using comparative genomics revels a genus with tremendous synthesis potential of carbohydrate active enzymes and secondary metabolites.</title>
        <authorList>
            <person name="Sorensen T."/>
        </authorList>
    </citation>
    <scope>NUCLEOTIDE SEQUENCE [LARGE SCALE GENOMIC DNA]</scope>
    <source>
        <strain evidence="2 3">CBS 20057</strain>
    </source>
</reference>
<feature type="region of interest" description="Disordered" evidence="1">
    <location>
        <begin position="44"/>
        <end position="88"/>
    </location>
</feature>
<sequence>MDDMIQFENRPWRLARGDKDIIILPSSFIPELNRLPRSVANSREYHADNVTSGPTGTDVVRPPPNTMSKSSWVASVPPCPKYSSPRPG</sequence>
<evidence type="ECO:0000313" key="3">
    <source>
        <dbReference type="Proteomes" id="UP001396898"/>
    </source>
</evidence>
<organism evidence="2 3">
    <name type="scientific">Apiospora marii</name>
    <dbReference type="NCBI Taxonomy" id="335849"/>
    <lineage>
        <taxon>Eukaryota</taxon>
        <taxon>Fungi</taxon>
        <taxon>Dikarya</taxon>
        <taxon>Ascomycota</taxon>
        <taxon>Pezizomycotina</taxon>
        <taxon>Sordariomycetes</taxon>
        <taxon>Xylariomycetidae</taxon>
        <taxon>Amphisphaeriales</taxon>
        <taxon>Apiosporaceae</taxon>
        <taxon>Apiospora</taxon>
    </lineage>
</organism>
<dbReference type="EMBL" id="JAQQWI010000005">
    <property type="protein sequence ID" value="KAK8035710.1"/>
    <property type="molecule type" value="Genomic_DNA"/>
</dbReference>
<name>A0ABR1SN16_9PEZI</name>
<gene>
    <name evidence="2" type="ORF">PG991_001783</name>
</gene>
<keyword evidence="3" id="KW-1185">Reference proteome</keyword>
<dbReference type="Proteomes" id="UP001396898">
    <property type="component" value="Unassembled WGS sequence"/>
</dbReference>